<name>A0AAN7TRA9_9MYCE</name>
<dbReference type="EMBL" id="JAVFKY010000004">
    <property type="protein sequence ID" value="KAK5577959.1"/>
    <property type="molecule type" value="Genomic_DNA"/>
</dbReference>
<sequence length="227" mass="25620">MDNPTDTESEVDETKSNLSDSSSELGAPISEIINRNNGDQKERVSIFEMIRIEKERKIKEKEDYIKHQRENDYPPISLEKQTGLLRTPHLDSSPQPISLEKQTGLFRTPHLDAPTPISLDESNDSFITTPLPPKIIPIKENPPTYNFRNTFKTEISPKNKSKNCKLKDSTISLIILMGSKTGVYGLVSIILFFVMMCVSLPLIPILVVVLKFDGFKCDNCTYSADDD</sequence>
<dbReference type="Proteomes" id="UP001344447">
    <property type="component" value="Unassembled WGS sequence"/>
</dbReference>
<organism evidence="3 4">
    <name type="scientific">Dictyostelium firmibasis</name>
    <dbReference type="NCBI Taxonomy" id="79012"/>
    <lineage>
        <taxon>Eukaryota</taxon>
        <taxon>Amoebozoa</taxon>
        <taxon>Evosea</taxon>
        <taxon>Eumycetozoa</taxon>
        <taxon>Dictyostelia</taxon>
        <taxon>Dictyosteliales</taxon>
        <taxon>Dictyosteliaceae</taxon>
        <taxon>Dictyostelium</taxon>
    </lineage>
</organism>
<evidence type="ECO:0000256" key="2">
    <source>
        <dbReference type="SAM" id="Phobius"/>
    </source>
</evidence>
<dbReference type="AlphaFoldDB" id="A0AAN7TRA9"/>
<keyword evidence="4" id="KW-1185">Reference proteome</keyword>
<feature type="region of interest" description="Disordered" evidence="1">
    <location>
        <begin position="1"/>
        <end position="40"/>
    </location>
</feature>
<keyword evidence="2" id="KW-1133">Transmembrane helix</keyword>
<comment type="caution">
    <text evidence="3">The sequence shown here is derived from an EMBL/GenBank/DDBJ whole genome shotgun (WGS) entry which is preliminary data.</text>
</comment>
<evidence type="ECO:0000313" key="3">
    <source>
        <dbReference type="EMBL" id="KAK5577959.1"/>
    </source>
</evidence>
<evidence type="ECO:0000313" key="4">
    <source>
        <dbReference type="Proteomes" id="UP001344447"/>
    </source>
</evidence>
<protein>
    <submittedName>
        <fullName evidence="3">Uncharacterized protein</fullName>
    </submittedName>
</protein>
<keyword evidence="2" id="KW-0472">Membrane</keyword>
<reference evidence="3 4" key="1">
    <citation type="submission" date="2023-11" db="EMBL/GenBank/DDBJ databases">
        <title>Dfirmibasis_genome.</title>
        <authorList>
            <person name="Edelbroek B."/>
            <person name="Kjellin J."/>
            <person name="Jerlstrom-Hultqvist J."/>
            <person name="Soderbom F."/>
        </authorList>
    </citation>
    <scope>NUCLEOTIDE SEQUENCE [LARGE SCALE GENOMIC DNA]</scope>
    <source>
        <strain evidence="3 4">TNS-C-14</strain>
    </source>
</reference>
<accession>A0AAN7TRA9</accession>
<gene>
    <name evidence="3" type="ORF">RB653_002907</name>
</gene>
<feature type="transmembrane region" description="Helical" evidence="2">
    <location>
        <begin position="183"/>
        <end position="210"/>
    </location>
</feature>
<evidence type="ECO:0000256" key="1">
    <source>
        <dbReference type="SAM" id="MobiDB-lite"/>
    </source>
</evidence>
<feature type="compositionally biased region" description="Acidic residues" evidence="1">
    <location>
        <begin position="1"/>
        <end position="11"/>
    </location>
</feature>
<proteinExistence type="predicted"/>
<keyword evidence="2" id="KW-0812">Transmembrane</keyword>